<dbReference type="InterPro" id="IPR006052">
    <property type="entry name" value="TNF_dom"/>
</dbReference>
<evidence type="ECO:0000256" key="2">
    <source>
        <dbReference type="ARBA" id="ARBA00008670"/>
    </source>
</evidence>
<comment type="similarity">
    <text evidence="2">Belongs to the tumor necrosis factor family.</text>
</comment>
<feature type="compositionally biased region" description="Basic and acidic residues" evidence="5">
    <location>
        <begin position="76"/>
        <end position="85"/>
    </location>
</feature>
<feature type="transmembrane region" description="Helical" evidence="6">
    <location>
        <begin position="42"/>
        <end position="65"/>
    </location>
</feature>
<evidence type="ECO:0000256" key="1">
    <source>
        <dbReference type="ARBA" id="ARBA00004370"/>
    </source>
</evidence>
<comment type="subcellular location">
    <subcellularLocation>
        <location evidence="1">Membrane</location>
    </subcellularLocation>
</comment>
<evidence type="ECO:0000313" key="9">
    <source>
        <dbReference type="Proteomes" id="UP001239994"/>
    </source>
</evidence>
<proteinExistence type="inferred from homology"/>
<evidence type="ECO:0000313" key="8">
    <source>
        <dbReference type="EMBL" id="KAK1785574.1"/>
    </source>
</evidence>
<reference evidence="8" key="1">
    <citation type="submission" date="2023-03" db="EMBL/GenBank/DDBJ databases">
        <title>Electrophorus voltai genome.</title>
        <authorList>
            <person name="Bian C."/>
        </authorList>
    </citation>
    <scope>NUCLEOTIDE SEQUENCE</scope>
    <source>
        <strain evidence="8">CB-2022</strain>
        <tissue evidence="8">Muscle</tissue>
    </source>
</reference>
<comment type="caution">
    <text evidence="8">The sequence shown here is derived from an EMBL/GenBank/DDBJ whole genome shotgun (WGS) entry which is preliminary data.</text>
</comment>
<sequence length="242" mass="27129">MAGRGGTYPAVFVVDSQAGLPPLPPRTGLQQARRRAGPAQTVLFLLVALALCGVVLEACFIYRLYTTQHSSNQEGLRTDARKGDPQKNGSMVGPKTRPRTVLKPSKPLAHLTAGVERPDKYGVMHWQSLEPEVHDMEYRKGELLIKQEGYYYVYAKLCFSLDNDLFHYAVMKNTSRYLGPSIELLRYRTYQLKPTKKESMGNGYLGGVFHLIRGDSVFVQVKGSSSLRLQYAADNFFGVFML</sequence>
<dbReference type="GO" id="GO:0016020">
    <property type="term" value="C:membrane"/>
    <property type="evidence" value="ECO:0007669"/>
    <property type="project" value="UniProtKB-SubCell"/>
</dbReference>
<evidence type="ECO:0000256" key="5">
    <source>
        <dbReference type="SAM" id="MobiDB-lite"/>
    </source>
</evidence>
<evidence type="ECO:0000256" key="3">
    <source>
        <dbReference type="ARBA" id="ARBA00022514"/>
    </source>
</evidence>
<dbReference type="PANTHER" id="PTHR11471:SF34">
    <property type="entry name" value="TUMOR NECROSIS FACTOR LIGAND SUPERFAMILY MEMBER 14"/>
    <property type="match status" value="1"/>
</dbReference>
<keyword evidence="6" id="KW-0812">Transmembrane</keyword>
<dbReference type="GO" id="GO:0006955">
    <property type="term" value="P:immune response"/>
    <property type="evidence" value="ECO:0007669"/>
    <property type="project" value="InterPro"/>
</dbReference>
<dbReference type="PROSITE" id="PS50049">
    <property type="entry name" value="THD_2"/>
    <property type="match status" value="1"/>
</dbReference>
<gene>
    <name evidence="8" type="ORF">P4O66_018940</name>
</gene>
<dbReference type="AlphaFoldDB" id="A0AAD8YTF8"/>
<evidence type="ECO:0000256" key="6">
    <source>
        <dbReference type="SAM" id="Phobius"/>
    </source>
</evidence>
<dbReference type="GO" id="GO:0005164">
    <property type="term" value="F:tumor necrosis factor receptor binding"/>
    <property type="evidence" value="ECO:0007669"/>
    <property type="project" value="InterPro"/>
</dbReference>
<protein>
    <recommendedName>
        <fullName evidence="7">THD domain-containing protein</fullName>
    </recommendedName>
</protein>
<feature type="domain" description="THD" evidence="7">
    <location>
        <begin position="107"/>
        <end position="242"/>
    </location>
</feature>
<organism evidence="8 9">
    <name type="scientific">Electrophorus voltai</name>
    <dbReference type="NCBI Taxonomy" id="2609070"/>
    <lineage>
        <taxon>Eukaryota</taxon>
        <taxon>Metazoa</taxon>
        <taxon>Chordata</taxon>
        <taxon>Craniata</taxon>
        <taxon>Vertebrata</taxon>
        <taxon>Euteleostomi</taxon>
        <taxon>Actinopterygii</taxon>
        <taxon>Neopterygii</taxon>
        <taxon>Teleostei</taxon>
        <taxon>Ostariophysi</taxon>
        <taxon>Gymnotiformes</taxon>
        <taxon>Gymnotoidei</taxon>
        <taxon>Gymnotidae</taxon>
        <taxon>Electrophorus</taxon>
    </lineage>
</organism>
<keyword evidence="6" id="KW-1133">Transmembrane helix</keyword>
<keyword evidence="3" id="KW-0202">Cytokine</keyword>
<name>A0AAD8YTF8_9TELE</name>
<feature type="region of interest" description="Disordered" evidence="5">
    <location>
        <begin position="72"/>
        <end position="99"/>
    </location>
</feature>
<evidence type="ECO:0000259" key="7">
    <source>
        <dbReference type="PROSITE" id="PS50049"/>
    </source>
</evidence>
<dbReference type="Gene3D" id="2.60.120.40">
    <property type="match status" value="1"/>
</dbReference>
<dbReference type="InterPro" id="IPR008983">
    <property type="entry name" value="Tumour_necrosis_fac-like_dom"/>
</dbReference>
<dbReference type="Proteomes" id="UP001239994">
    <property type="component" value="Unassembled WGS sequence"/>
</dbReference>
<dbReference type="SMART" id="SM00207">
    <property type="entry name" value="TNF"/>
    <property type="match status" value="1"/>
</dbReference>
<dbReference type="SUPFAM" id="SSF49842">
    <property type="entry name" value="TNF-like"/>
    <property type="match status" value="1"/>
</dbReference>
<accession>A0AAD8YTF8</accession>
<dbReference type="GO" id="GO:0005615">
    <property type="term" value="C:extracellular space"/>
    <property type="evidence" value="ECO:0007669"/>
    <property type="project" value="UniProtKB-KW"/>
</dbReference>
<dbReference type="Pfam" id="PF00229">
    <property type="entry name" value="TNF"/>
    <property type="match status" value="1"/>
</dbReference>
<evidence type="ECO:0000256" key="4">
    <source>
        <dbReference type="ARBA" id="ARBA00023136"/>
    </source>
</evidence>
<dbReference type="PANTHER" id="PTHR11471">
    <property type="entry name" value="TUMOR NECROSIS FACTOR FAMILY MEMBER"/>
    <property type="match status" value="1"/>
</dbReference>
<dbReference type="GO" id="GO:0005125">
    <property type="term" value="F:cytokine activity"/>
    <property type="evidence" value="ECO:0007669"/>
    <property type="project" value="UniProtKB-KW"/>
</dbReference>
<keyword evidence="9" id="KW-1185">Reference proteome</keyword>
<dbReference type="EMBL" id="JAROKS010000026">
    <property type="protein sequence ID" value="KAK1785574.1"/>
    <property type="molecule type" value="Genomic_DNA"/>
</dbReference>
<keyword evidence="4 6" id="KW-0472">Membrane</keyword>